<evidence type="ECO:0000256" key="1">
    <source>
        <dbReference type="ARBA" id="ARBA00001946"/>
    </source>
</evidence>
<comment type="similarity">
    <text evidence="2">Belongs to the inositol monophosphatase superfamily.</text>
</comment>
<evidence type="ECO:0000256" key="3">
    <source>
        <dbReference type="ARBA" id="ARBA00022723"/>
    </source>
</evidence>
<feature type="compositionally biased region" description="Acidic residues" evidence="7">
    <location>
        <begin position="124"/>
        <end position="136"/>
    </location>
</feature>
<dbReference type="PANTHER" id="PTHR43200:SF2">
    <property type="entry name" value="3'(2'),5'-BISPHOSPHATE NUCLEOTIDASE"/>
    <property type="match status" value="1"/>
</dbReference>
<comment type="cofactor">
    <cofactor evidence="1 6">
        <name>Mg(2+)</name>
        <dbReference type="ChEBI" id="CHEBI:18420"/>
    </cofactor>
</comment>
<dbReference type="Gene3D" id="3.40.190.80">
    <property type="match status" value="1"/>
</dbReference>
<feature type="binding site" evidence="6">
    <location>
        <position position="162"/>
    </location>
    <ligand>
        <name>Mg(2+)</name>
        <dbReference type="ChEBI" id="CHEBI:18420"/>
        <label>1</label>
        <note>catalytic</note>
    </ligand>
</feature>
<organism evidence="8 9">
    <name type="scientific">Claviceps pazoutovae</name>
    <dbReference type="NCBI Taxonomy" id="1649127"/>
    <lineage>
        <taxon>Eukaryota</taxon>
        <taxon>Fungi</taxon>
        <taxon>Dikarya</taxon>
        <taxon>Ascomycota</taxon>
        <taxon>Pezizomycotina</taxon>
        <taxon>Sordariomycetes</taxon>
        <taxon>Hypocreomycetidae</taxon>
        <taxon>Hypocreales</taxon>
        <taxon>Clavicipitaceae</taxon>
        <taxon>Claviceps</taxon>
    </lineage>
</organism>
<evidence type="ECO:0000313" key="9">
    <source>
        <dbReference type="Proteomes" id="UP000706124"/>
    </source>
</evidence>
<evidence type="ECO:0008006" key="10">
    <source>
        <dbReference type="Google" id="ProtNLM"/>
    </source>
</evidence>
<keyword evidence="3 6" id="KW-0479">Metal-binding</keyword>
<dbReference type="PANTHER" id="PTHR43200">
    <property type="entry name" value="PHOSPHATASE"/>
    <property type="match status" value="1"/>
</dbReference>
<dbReference type="InterPro" id="IPR020583">
    <property type="entry name" value="Inositol_monoP_metal-BS"/>
</dbReference>
<evidence type="ECO:0000256" key="2">
    <source>
        <dbReference type="ARBA" id="ARBA00009759"/>
    </source>
</evidence>
<name>A0A9P7ME96_9HYPO</name>
<evidence type="ECO:0000256" key="4">
    <source>
        <dbReference type="ARBA" id="ARBA00022801"/>
    </source>
</evidence>
<feature type="binding site" evidence="6">
    <location>
        <position position="165"/>
    </location>
    <ligand>
        <name>Mg(2+)</name>
        <dbReference type="ChEBI" id="CHEBI:18420"/>
        <label>1</label>
        <note>catalytic</note>
    </ligand>
</feature>
<proteinExistence type="inferred from homology"/>
<keyword evidence="4" id="KW-0378">Hydrolase</keyword>
<evidence type="ECO:0000256" key="6">
    <source>
        <dbReference type="PIRSR" id="PIRSR600760-2"/>
    </source>
</evidence>
<protein>
    <recommendedName>
        <fullName evidence="10">3'(2'),5'-bisphosphate nucleotidase</fullName>
    </recommendedName>
</protein>
<dbReference type="EMBL" id="SRPO01000126">
    <property type="protein sequence ID" value="KAG5939681.1"/>
    <property type="molecule type" value="Genomic_DNA"/>
</dbReference>
<feature type="binding site" evidence="6">
    <location>
        <position position="335"/>
    </location>
    <ligand>
        <name>Mg(2+)</name>
        <dbReference type="ChEBI" id="CHEBI:18420"/>
        <label>1</label>
        <note>catalytic</note>
    </ligand>
</feature>
<dbReference type="GO" id="GO:0008441">
    <property type="term" value="F:3'(2'),5'-bisphosphate nucleotidase activity"/>
    <property type="evidence" value="ECO:0007669"/>
    <property type="project" value="TreeGrafter"/>
</dbReference>
<dbReference type="GO" id="GO:0046872">
    <property type="term" value="F:metal ion binding"/>
    <property type="evidence" value="ECO:0007669"/>
    <property type="project" value="UniProtKB-KW"/>
</dbReference>
<evidence type="ECO:0000313" key="8">
    <source>
        <dbReference type="EMBL" id="KAG5939681.1"/>
    </source>
</evidence>
<dbReference type="AlphaFoldDB" id="A0A9P7ME96"/>
<feature type="region of interest" description="Disordered" evidence="7">
    <location>
        <begin position="103"/>
        <end position="137"/>
    </location>
</feature>
<evidence type="ECO:0000256" key="7">
    <source>
        <dbReference type="SAM" id="MobiDB-lite"/>
    </source>
</evidence>
<dbReference type="OrthoDB" id="411145at2759"/>
<dbReference type="PROSITE" id="PS00629">
    <property type="entry name" value="IMP_1"/>
    <property type="match status" value="1"/>
</dbReference>
<feature type="compositionally biased region" description="Basic and acidic residues" evidence="7">
    <location>
        <begin position="103"/>
        <end position="123"/>
    </location>
</feature>
<keyword evidence="9" id="KW-1185">Reference proteome</keyword>
<sequence>MEGPSLSFQKELSTARTAALHAARLTKRVLCSSVKELSKADASPVTIADFAAQALLIRILRDAFPDDGFVGEEDAGVLRADEGLRGQVYGLYCEGVKGWRREQKQQQQQQKDKYGKEQEKGEENENENENDEEPESVQEMLELIDLGGRGEGGPHGRFWAMDPVDGTASFLRGEQYAVSLALLEHGKEVLATVIYPNLQLRQGRIFEDEVDTTGLGIMLSAVQNQGVTKTTLSSSSPSSSWQDELPYDHYHELQSEKLAPLEPSPSRQDSHLIDCDLNPPPQRSILQSVCEKLAVPFPGTDVWASHVRYAGLILGGGDLLIRLPRGENAHSCVWDHAGAQLMFRELGGRVSDLDGKEVDFGRGRYLAANRGLVLAREVGLHGDAVRVVGEVMRK</sequence>
<comment type="caution">
    <text evidence="8">The sequence shown here is derived from an EMBL/GenBank/DDBJ whole genome shotgun (WGS) entry which is preliminary data.</text>
</comment>
<dbReference type="GO" id="GO:0000103">
    <property type="term" value="P:sulfate assimilation"/>
    <property type="evidence" value="ECO:0007669"/>
    <property type="project" value="TreeGrafter"/>
</dbReference>
<dbReference type="InterPro" id="IPR000760">
    <property type="entry name" value="Inositol_monophosphatase-like"/>
</dbReference>
<dbReference type="SUPFAM" id="SSF56655">
    <property type="entry name" value="Carbohydrate phosphatase"/>
    <property type="match status" value="1"/>
</dbReference>
<evidence type="ECO:0000256" key="5">
    <source>
        <dbReference type="ARBA" id="ARBA00022842"/>
    </source>
</evidence>
<dbReference type="Proteomes" id="UP000706124">
    <property type="component" value="Unassembled WGS sequence"/>
</dbReference>
<reference evidence="8 9" key="1">
    <citation type="journal article" date="2020" name="bioRxiv">
        <title>Whole genome comparisons of ergot fungi reveals the divergence and evolution of species within the genus Claviceps are the result of varying mechanisms driving genome evolution and host range expansion.</title>
        <authorList>
            <person name="Wyka S.A."/>
            <person name="Mondo S.J."/>
            <person name="Liu M."/>
            <person name="Dettman J."/>
            <person name="Nalam V."/>
            <person name="Broders K.D."/>
        </authorList>
    </citation>
    <scope>NUCLEOTIDE SEQUENCE [LARGE SCALE GENOMIC DNA]</scope>
    <source>
        <strain evidence="8 9">CCC 1485</strain>
    </source>
</reference>
<feature type="binding site" evidence="6">
    <location>
        <position position="72"/>
    </location>
    <ligand>
        <name>Mg(2+)</name>
        <dbReference type="ChEBI" id="CHEBI:18420"/>
        <label>1</label>
        <note>catalytic</note>
    </ligand>
</feature>
<keyword evidence="5 6" id="KW-0460">Magnesium</keyword>
<dbReference type="Gene3D" id="3.30.540.10">
    <property type="entry name" value="Fructose-1,6-Bisphosphatase, subunit A, domain 1"/>
    <property type="match status" value="1"/>
</dbReference>
<dbReference type="InterPro" id="IPR051090">
    <property type="entry name" value="Inositol_monoP_superfamily"/>
</dbReference>
<accession>A0A9P7ME96</accession>
<dbReference type="Pfam" id="PF00459">
    <property type="entry name" value="Inositol_P"/>
    <property type="match status" value="1"/>
</dbReference>
<gene>
    <name evidence="8" type="ORF">E4U60_000759</name>
</gene>